<dbReference type="EMBL" id="JABWDU010000003">
    <property type="protein sequence ID" value="NVD39911.1"/>
    <property type="molecule type" value="Genomic_DNA"/>
</dbReference>
<dbReference type="Proteomes" id="UP000520198">
    <property type="component" value="Unassembled WGS sequence"/>
</dbReference>
<gene>
    <name evidence="2" type="ORF">HT585_13675</name>
</gene>
<feature type="region of interest" description="Disordered" evidence="1">
    <location>
        <begin position="1"/>
        <end position="32"/>
    </location>
</feature>
<dbReference type="AlphaFoldDB" id="A0A7Y6Q6L6"/>
<evidence type="ECO:0000313" key="3">
    <source>
        <dbReference type="Proteomes" id="UP000520198"/>
    </source>
</evidence>
<accession>A0A7Y6Q6L6</accession>
<comment type="caution">
    <text evidence="2">The sequence shown here is derived from an EMBL/GenBank/DDBJ whole genome shotgun (WGS) entry which is preliminary data.</text>
</comment>
<protein>
    <submittedName>
        <fullName evidence="2">DUF2252 domain-containing protein</fullName>
    </submittedName>
</protein>
<evidence type="ECO:0000256" key="1">
    <source>
        <dbReference type="SAM" id="MobiDB-lite"/>
    </source>
</evidence>
<reference evidence="2 3" key="1">
    <citation type="submission" date="2020-06" db="EMBL/GenBank/DDBJ databases">
        <authorList>
            <person name="Grouzdev D.S."/>
        </authorList>
    </citation>
    <scope>NUCLEOTIDE SEQUENCE [LARGE SCALE GENOMIC DNA]</scope>
    <source>
        <strain evidence="2 3">HO-A22</strain>
    </source>
</reference>
<proteinExistence type="predicted"/>
<dbReference type="RefSeq" id="WP_176353462.1">
    <property type="nucleotide sequence ID" value="NZ_JABWDU010000003.1"/>
</dbReference>
<sequence length="491" mass="54660">MHSRRKHLERRADAGNPAVLLGSRSRDDTGNLEVGHQSYALSKLSAREVREQAGRALRENVGRKAHSSWKQREGRPDPIATLQAADLGRIPELVPIRYGRMLQSPFAFYRGSAAIMAADLVATAATGISVQACGDCHLANFGGFATPERNTIFDINDFDETLVGPWEWDVKRLATSFVLAARVNGHSESDARQAAVACAHAYRKHIARYSKMHPIDVWYSRITAEDLFGLAHERGRMKKRVKEANRQHGSELELLKITNVVGGKLRIHDTPALIFHPKAASASEFEETVRETFRVYSSSLSDERKTLLEWYELVDAAMKVVGVGSVGRHCWIVLLMSASNDPLFLQFKEAVPSALEAYVGKNVYSHHGQRIVMGQRLIQPASDMFLGWVTAPRSGRQYYVRQLRDVKIKPLVEYFDNDLLLSYAEACGWALALAHARSGDPAATSGYLGSSDEFDEAIGKFSTFYADQTEKDYSALKAAVHRGRLKADLEN</sequence>
<dbReference type="Pfam" id="PF10009">
    <property type="entry name" value="DUF2252"/>
    <property type="match status" value="1"/>
</dbReference>
<name>A0A7Y6Q6L6_9HYPH</name>
<evidence type="ECO:0000313" key="2">
    <source>
        <dbReference type="EMBL" id="NVD39911.1"/>
    </source>
</evidence>
<dbReference type="PANTHER" id="PTHR39441">
    <property type="entry name" value="DUF2252 DOMAIN-CONTAINING PROTEIN"/>
    <property type="match status" value="1"/>
</dbReference>
<dbReference type="PANTHER" id="PTHR39441:SF1">
    <property type="entry name" value="DUF2252 DOMAIN-CONTAINING PROTEIN"/>
    <property type="match status" value="1"/>
</dbReference>
<organism evidence="2 3">
    <name type="scientific">Ensifer oleiphilus</name>
    <dbReference type="NCBI Taxonomy" id="2742698"/>
    <lineage>
        <taxon>Bacteria</taxon>
        <taxon>Pseudomonadati</taxon>
        <taxon>Pseudomonadota</taxon>
        <taxon>Alphaproteobacteria</taxon>
        <taxon>Hyphomicrobiales</taxon>
        <taxon>Rhizobiaceae</taxon>
        <taxon>Sinorhizobium/Ensifer group</taxon>
        <taxon>Ensifer</taxon>
    </lineage>
</organism>
<keyword evidence="3" id="KW-1185">Reference proteome</keyword>
<dbReference type="InterPro" id="IPR018721">
    <property type="entry name" value="DUF2252"/>
</dbReference>